<keyword evidence="3" id="KW-1185">Reference proteome</keyword>
<accession>A0A4D7B8J5</accession>
<dbReference type="EMBL" id="CP039690">
    <property type="protein sequence ID" value="QCI69514.1"/>
    <property type="molecule type" value="Genomic_DNA"/>
</dbReference>
<name>A0A4D7B8J5_9HYPH</name>
<keyword evidence="1" id="KW-0732">Signal</keyword>
<feature type="signal peptide" evidence="1">
    <location>
        <begin position="1"/>
        <end position="30"/>
    </location>
</feature>
<evidence type="ECO:0000256" key="1">
    <source>
        <dbReference type="SAM" id="SignalP"/>
    </source>
</evidence>
<protein>
    <submittedName>
        <fullName evidence="2">Uncharacterized protein</fullName>
    </submittedName>
</protein>
<dbReference type="KEGG" id="pstg:E8M01_30935"/>
<sequence length="65" mass="6613">MGAPWIAAGAAAATAVAVGTMIATLPPACAREVVNGSTYELCGGTWYRPTYSGNQLVYVAVAPPR</sequence>
<evidence type="ECO:0000313" key="2">
    <source>
        <dbReference type="EMBL" id="QCI69514.1"/>
    </source>
</evidence>
<proteinExistence type="predicted"/>
<dbReference type="OrthoDB" id="123540at2"/>
<evidence type="ECO:0000313" key="3">
    <source>
        <dbReference type="Proteomes" id="UP000298781"/>
    </source>
</evidence>
<dbReference type="Proteomes" id="UP000298781">
    <property type="component" value="Chromosome"/>
</dbReference>
<gene>
    <name evidence="2" type="ORF">E8M01_30935</name>
</gene>
<organism evidence="2 3">
    <name type="scientific">Phreatobacter stygius</name>
    <dbReference type="NCBI Taxonomy" id="1940610"/>
    <lineage>
        <taxon>Bacteria</taxon>
        <taxon>Pseudomonadati</taxon>
        <taxon>Pseudomonadota</taxon>
        <taxon>Alphaproteobacteria</taxon>
        <taxon>Hyphomicrobiales</taxon>
        <taxon>Phreatobacteraceae</taxon>
        <taxon>Phreatobacter</taxon>
    </lineage>
</organism>
<reference evidence="2 3" key="1">
    <citation type="submission" date="2019-04" db="EMBL/GenBank/DDBJ databases">
        <title>Phreatobacter aquaticus sp. nov.</title>
        <authorList>
            <person name="Choi A."/>
        </authorList>
    </citation>
    <scope>NUCLEOTIDE SEQUENCE [LARGE SCALE GENOMIC DNA]</scope>
    <source>
        <strain evidence="2 3">KCTC 52518</strain>
    </source>
</reference>
<dbReference type="AlphaFoldDB" id="A0A4D7B8J5"/>
<feature type="chain" id="PRO_5020789529" evidence="1">
    <location>
        <begin position="31"/>
        <end position="65"/>
    </location>
</feature>